<sequence>MSTPAIRTSGLTVLLGGHRVLNDVSLEIASGESVALFGANGSGKSTLVRALLGLVPITAGRAEVLGTVLGSRTQRVPWQRVGYVPQRITASAGVPATAEEVVASGLLSFRRLRIGRSGREQARAALAEVGLADRAKESVQIFSGGQQQRVLIARALVREPELLVLDEPLAGIDHDSADSLAGTITMLRQRGTTVLTVLHEPGVLGPLVERAIMLREGRVIHEGPVPAPEPGHEDPAHDHVHPHVSSEPATHGRNLGLDAPLPQGERHREDAAHRGEQGAS</sequence>
<evidence type="ECO:0000256" key="1">
    <source>
        <dbReference type="ARBA" id="ARBA00005417"/>
    </source>
</evidence>
<gene>
    <name evidence="7" type="ORF">EDD31_2502</name>
</gene>
<dbReference type="Gene3D" id="3.40.50.300">
    <property type="entry name" value="P-loop containing nucleotide triphosphate hydrolases"/>
    <property type="match status" value="1"/>
</dbReference>
<dbReference type="InterPro" id="IPR027417">
    <property type="entry name" value="P-loop_NTPase"/>
</dbReference>
<keyword evidence="8" id="KW-1185">Reference proteome</keyword>
<evidence type="ECO:0000256" key="2">
    <source>
        <dbReference type="ARBA" id="ARBA00022448"/>
    </source>
</evidence>
<dbReference type="PANTHER" id="PTHR42734">
    <property type="entry name" value="METAL TRANSPORT SYSTEM ATP-BINDING PROTEIN TM_0124-RELATED"/>
    <property type="match status" value="1"/>
</dbReference>
<dbReference type="InterPro" id="IPR003593">
    <property type="entry name" value="AAA+_ATPase"/>
</dbReference>
<dbReference type="PROSITE" id="PS50893">
    <property type="entry name" value="ABC_TRANSPORTER_2"/>
    <property type="match status" value="1"/>
</dbReference>
<dbReference type="InterPro" id="IPR050153">
    <property type="entry name" value="Metal_Ion_Import_ABC"/>
</dbReference>
<comment type="caution">
    <text evidence="7">The sequence shown here is derived from an EMBL/GenBank/DDBJ whole genome shotgun (WGS) entry which is preliminary data.</text>
</comment>
<proteinExistence type="inferred from homology"/>
<evidence type="ECO:0000313" key="8">
    <source>
        <dbReference type="Proteomes" id="UP000280668"/>
    </source>
</evidence>
<dbReference type="InterPro" id="IPR017871">
    <property type="entry name" value="ABC_transporter-like_CS"/>
</dbReference>
<dbReference type="GO" id="GO:0005524">
    <property type="term" value="F:ATP binding"/>
    <property type="evidence" value="ECO:0007669"/>
    <property type="project" value="UniProtKB-KW"/>
</dbReference>
<keyword evidence="4 7" id="KW-0067">ATP-binding</keyword>
<protein>
    <submittedName>
        <fullName evidence="7">Zinc transport system ATP-binding protein</fullName>
    </submittedName>
</protein>
<evidence type="ECO:0000313" key="7">
    <source>
        <dbReference type="EMBL" id="ROR74105.1"/>
    </source>
</evidence>
<dbReference type="InterPro" id="IPR003439">
    <property type="entry name" value="ABC_transporter-like_ATP-bd"/>
</dbReference>
<dbReference type="SMART" id="SM00382">
    <property type="entry name" value="AAA"/>
    <property type="match status" value="1"/>
</dbReference>
<evidence type="ECO:0000256" key="4">
    <source>
        <dbReference type="ARBA" id="ARBA00022840"/>
    </source>
</evidence>
<keyword evidence="3" id="KW-0547">Nucleotide-binding</keyword>
<dbReference type="PANTHER" id="PTHR42734:SF17">
    <property type="entry name" value="METAL TRANSPORT SYSTEM ATP-BINDING PROTEIN TM_0124-RELATED"/>
    <property type="match status" value="1"/>
</dbReference>
<dbReference type="Proteomes" id="UP000280668">
    <property type="component" value="Unassembled WGS sequence"/>
</dbReference>
<feature type="compositionally biased region" description="Basic and acidic residues" evidence="5">
    <location>
        <begin position="264"/>
        <end position="280"/>
    </location>
</feature>
<comment type="similarity">
    <text evidence="1">Belongs to the ABC transporter superfamily.</text>
</comment>
<accession>A0A3N2BFV9</accession>
<organism evidence="7 8">
    <name type="scientific">Bogoriella caseilytica</name>
    <dbReference type="NCBI Taxonomy" id="56055"/>
    <lineage>
        <taxon>Bacteria</taxon>
        <taxon>Bacillati</taxon>
        <taxon>Actinomycetota</taxon>
        <taxon>Actinomycetes</taxon>
        <taxon>Micrococcales</taxon>
        <taxon>Bogoriellaceae</taxon>
        <taxon>Bogoriella</taxon>
    </lineage>
</organism>
<evidence type="ECO:0000256" key="5">
    <source>
        <dbReference type="SAM" id="MobiDB-lite"/>
    </source>
</evidence>
<evidence type="ECO:0000259" key="6">
    <source>
        <dbReference type="PROSITE" id="PS50893"/>
    </source>
</evidence>
<dbReference type="SUPFAM" id="SSF52540">
    <property type="entry name" value="P-loop containing nucleoside triphosphate hydrolases"/>
    <property type="match status" value="1"/>
</dbReference>
<dbReference type="Pfam" id="PF00005">
    <property type="entry name" value="ABC_tran"/>
    <property type="match status" value="1"/>
</dbReference>
<keyword evidence="2" id="KW-0813">Transport</keyword>
<feature type="compositionally biased region" description="Basic and acidic residues" evidence="5">
    <location>
        <begin position="230"/>
        <end position="241"/>
    </location>
</feature>
<feature type="domain" description="ABC transporter" evidence="6">
    <location>
        <begin position="6"/>
        <end position="241"/>
    </location>
</feature>
<dbReference type="EMBL" id="RKHK01000001">
    <property type="protein sequence ID" value="ROR74105.1"/>
    <property type="molecule type" value="Genomic_DNA"/>
</dbReference>
<dbReference type="PROSITE" id="PS00211">
    <property type="entry name" value="ABC_TRANSPORTER_1"/>
    <property type="match status" value="1"/>
</dbReference>
<dbReference type="GO" id="GO:0016887">
    <property type="term" value="F:ATP hydrolysis activity"/>
    <property type="evidence" value="ECO:0007669"/>
    <property type="project" value="InterPro"/>
</dbReference>
<dbReference type="AlphaFoldDB" id="A0A3N2BFV9"/>
<reference evidence="7 8" key="1">
    <citation type="submission" date="2018-11" db="EMBL/GenBank/DDBJ databases">
        <title>Sequencing the genomes of 1000 actinobacteria strains.</title>
        <authorList>
            <person name="Klenk H.-P."/>
        </authorList>
    </citation>
    <scope>NUCLEOTIDE SEQUENCE [LARGE SCALE GENOMIC DNA]</scope>
    <source>
        <strain evidence="7 8">DSM 11294</strain>
    </source>
</reference>
<feature type="region of interest" description="Disordered" evidence="5">
    <location>
        <begin position="221"/>
        <end position="280"/>
    </location>
</feature>
<dbReference type="RefSeq" id="WP_245991188.1">
    <property type="nucleotide sequence ID" value="NZ_RKHK01000001.1"/>
</dbReference>
<name>A0A3N2BFV9_9MICO</name>
<evidence type="ECO:0000256" key="3">
    <source>
        <dbReference type="ARBA" id="ARBA00022741"/>
    </source>
</evidence>